<evidence type="ECO:0000313" key="3">
    <source>
        <dbReference type="EMBL" id="SAI69295.1"/>
    </source>
</evidence>
<evidence type="ECO:0008006" key="5">
    <source>
        <dbReference type="Google" id="ProtNLM"/>
    </source>
</evidence>
<dbReference type="Pfam" id="PF13663">
    <property type="entry name" value="DUF4148"/>
    <property type="match status" value="2"/>
</dbReference>
<protein>
    <recommendedName>
        <fullName evidence="5">DUF4148 domain-containing protein</fullName>
    </recommendedName>
</protein>
<keyword evidence="4" id="KW-1185">Reference proteome</keyword>
<dbReference type="OrthoDB" id="8662304at2"/>
<dbReference type="EMBL" id="FKIF01000006">
    <property type="protein sequence ID" value="SAI69295.1"/>
    <property type="molecule type" value="Genomic_DNA"/>
</dbReference>
<evidence type="ECO:0000256" key="2">
    <source>
        <dbReference type="SAM" id="SignalP"/>
    </source>
</evidence>
<sequence>MKALTLTAAALAMSTLIGATAYAADNVEPNDTPFQGVYGQPDSNVTRTQVEAELAQAKANGLVSNVEPNAQPFQAVARTESAGKTRDQVVAELVQARARGLVSNVEPNDLPFQGAYHPAPSQLASGE</sequence>
<feature type="region of interest" description="Disordered" evidence="1">
    <location>
        <begin position="105"/>
        <end position="127"/>
    </location>
</feature>
<evidence type="ECO:0000256" key="1">
    <source>
        <dbReference type="SAM" id="MobiDB-lite"/>
    </source>
</evidence>
<accession>A0A157SFT5</accession>
<dbReference type="AlphaFoldDB" id="A0A157SFT5"/>
<evidence type="ECO:0000313" key="4">
    <source>
        <dbReference type="Proteomes" id="UP000076848"/>
    </source>
</evidence>
<reference evidence="3 4" key="1">
    <citation type="submission" date="2016-04" db="EMBL/GenBank/DDBJ databases">
        <authorList>
            <consortium name="Pathogen Informatics"/>
        </authorList>
    </citation>
    <scope>NUCLEOTIDE SEQUENCE [LARGE SCALE GENOMIC DNA]</scope>
    <source>
        <strain evidence="3 4">H050680373</strain>
    </source>
</reference>
<gene>
    <name evidence="3" type="ORF">SAMEA3906486_02412</name>
</gene>
<proteinExistence type="predicted"/>
<dbReference type="InterPro" id="IPR025421">
    <property type="entry name" value="DUF4148"/>
</dbReference>
<keyword evidence="2" id="KW-0732">Signal</keyword>
<name>A0A157SFT5_9BORD</name>
<dbReference type="Proteomes" id="UP000076848">
    <property type="component" value="Unassembled WGS sequence"/>
</dbReference>
<feature type="chain" id="PRO_5007616216" description="DUF4148 domain-containing protein" evidence="2">
    <location>
        <begin position="24"/>
        <end position="127"/>
    </location>
</feature>
<dbReference type="RefSeq" id="WP_066127193.1">
    <property type="nucleotide sequence ID" value="NZ_FKIF01000006.1"/>
</dbReference>
<feature type="signal peptide" evidence="2">
    <location>
        <begin position="1"/>
        <end position="23"/>
    </location>
</feature>
<organism evidence="3 4">
    <name type="scientific">Bordetella ansorpii</name>
    <dbReference type="NCBI Taxonomy" id="288768"/>
    <lineage>
        <taxon>Bacteria</taxon>
        <taxon>Pseudomonadati</taxon>
        <taxon>Pseudomonadota</taxon>
        <taxon>Betaproteobacteria</taxon>
        <taxon>Burkholderiales</taxon>
        <taxon>Alcaligenaceae</taxon>
        <taxon>Bordetella</taxon>
    </lineage>
</organism>